<name>A0A3D8JB22_9HELI</name>
<feature type="transmembrane region" description="Helical" evidence="8">
    <location>
        <begin position="332"/>
        <end position="350"/>
    </location>
</feature>
<dbReference type="GO" id="GO:0004674">
    <property type="term" value="F:protein serine/threonine kinase activity"/>
    <property type="evidence" value="ECO:0007669"/>
    <property type="project" value="UniProtKB-KW"/>
</dbReference>
<feature type="transmembrane region" description="Helical" evidence="8">
    <location>
        <begin position="152"/>
        <end position="172"/>
    </location>
</feature>
<organism evidence="9 10">
    <name type="scientific">Helicobacter anseris</name>
    <dbReference type="NCBI Taxonomy" id="375926"/>
    <lineage>
        <taxon>Bacteria</taxon>
        <taxon>Pseudomonadati</taxon>
        <taxon>Campylobacterota</taxon>
        <taxon>Epsilonproteobacteria</taxon>
        <taxon>Campylobacterales</taxon>
        <taxon>Helicobacteraceae</taxon>
        <taxon>Helicobacter</taxon>
    </lineage>
</organism>
<keyword evidence="4" id="KW-0997">Cell inner membrane</keyword>
<keyword evidence="10" id="KW-1185">Reference proteome</keyword>
<dbReference type="Pfam" id="PF03222">
    <property type="entry name" value="Trp_Tyr_perm"/>
    <property type="match status" value="1"/>
</dbReference>
<feature type="transmembrane region" description="Helical" evidence="8">
    <location>
        <begin position="288"/>
        <end position="311"/>
    </location>
</feature>
<gene>
    <name evidence="9" type="ORF">CQA57_00200</name>
</gene>
<evidence type="ECO:0000313" key="9">
    <source>
        <dbReference type="EMBL" id="RDU74510.1"/>
    </source>
</evidence>
<evidence type="ECO:0000256" key="8">
    <source>
        <dbReference type="SAM" id="Phobius"/>
    </source>
</evidence>
<protein>
    <submittedName>
        <fullName evidence="9">Serine/threonine protein kinase</fullName>
    </submittedName>
</protein>
<keyword evidence="2" id="KW-0813">Transport</keyword>
<dbReference type="RefSeq" id="WP_115578219.1">
    <property type="nucleotide sequence ID" value="NZ_NXLX01000001.1"/>
</dbReference>
<feature type="transmembrane region" description="Helical" evidence="8">
    <location>
        <begin position="192"/>
        <end position="209"/>
    </location>
</feature>
<evidence type="ECO:0000256" key="3">
    <source>
        <dbReference type="ARBA" id="ARBA00022475"/>
    </source>
</evidence>
<feature type="transmembrane region" description="Helical" evidence="8">
    <location>
        <begin position="237"/>
        <end position="260"/>
    </location>
</feature>
<keyword evidence="3" id="KW-1003">Cell membrane</keyword>
<dbReference type="OrthoDB" id="1673656at2"/>
<evidence type="ECO:0000256" key="4">
    <source>
        <dbReference type="ARBA" id="ARBA00022519"/>
    </source>
</evidence>
<keyword evidence="9" id="KW-0418">Kinase</keyword>
<dbReference type="InterPro" id="IPR018227">
    <property type="entry name" value="Amino_acid_transport_2"/>
</dbReference>
<keyword evidence="9" id="KW-0723">Serine/threonine-protein kinase</keyword>
<dbReference type="AlphaFoldDB" id="A0A3D8JB22"/>
<comment type="caution">
    <text evidence="9">The sequence shown here is derived from an EMBL/GenBank/DDBJ whole genome shotgun (WGS) entry which is preliminary data.</text>
</comment>
<feature type="transmembrane region" description="Helical" evidence="8">
    <location>
        <begin position="37"/>
        <end position="54"/>
    </location>
</feature>
<dbReference type="GO" id="GO:0005886">
    <property type="term" value="C:plasma membrane"/>
    <property type="evidence" value="ECO:0007669"/>
    <property type="project" value="UniProtKB-SubCell"/>
</dbReference>
<proteinExistence type="predicted"/>
<keyword evidence="9" id="KW-0808">Transferase</keyword>
<sequence>MNPNKWNKTDTVWMLSLFGTAIGAGVLFLPINAGMGGLIPLLVMLVLAFPLTFFTHRALCRFVLGGSEKSDDITVVGQNYFGKTGGFTLTVLYFFAIFPILLVYSVGITNNVSSFMMHQLGYAEPNRLILSFVIVAALMTVVNFGEEVVVKTMSAIVFPFITILVISALWLIPKWNGVLFENISFEPNVDGQSIWVVLLLILPTMVFAFNHSPIISSLAVHCKETYGDNADKKASKIIAYSNILMVVVVMFFVFSCAMCLSPEDFRVAKAQNLPILSYLANHFEDMKVFAMLAPIVAFVAMGKSFFGHYLGAKEGLNRILFYASNNKMSLKLANGITGIITFVVAWLVAYKDPNVLDIIESIGGPILAIILYIMPLYAIYKFPKLAKYKTPAVDFVILIFGLIAISTAIYKLF</sequence>
<dbReference type="Proteomes" id="UP000256695">
    <property type="component" value="Unassembled WGS sequence"/>
</dbReference>
<evidence type="ECO:0000256" key="2">
    <source>
        <dbReference type="ARBA" id="ARBA00022448"/>
    </source>
</evidence>
<evidence type="ECO:0000256" key="1">
    <source>
        <dbReference type="ARBA" id="ARBA00004429"/>
    </source>
</evidence>
<feature type="transmembrane region" description="Helical" evidence="8">
    <location>
        <begin position="12"/>
        <end position="31"/>
    </location>
</feature>
<dbReference type="GO" id="GO:0003333">
    <property type="term" value="P:amino acid transmembrane transport"/>
    <property type="evidence" value="ECO:0007669"/>
    <property type="project" value="InterPro"/>
</dbReference>
<evidence type="ECO:0000256" key="6">
    <source>
        <dbReference type="ARBA" id="ARBA00022989"/>
    </source>
</evidence>
<keyword evidence="6 8" id="KW-1133">Transmembrane helix</keyword>
<comment type="subcellular location">
    <subcellularLocation>
        <location evidence="1">Cell inner membrane</location>
        <topology evidence="1">Multi-pass membrane protein</topology>
    </subcellularLocation>
</comment>
<reference evidence="9 10" key="1">
    <citation type="submission" date="2018-04" db="EMBL/GenBank/DDBJ databases">
        <title>Novel Campyloabacter and Helicobacter Species and Strains.</title>
        <authorList>
            <person name="Mannion A.J."/>
            <person name="Shen Z."/>
            <person name="Fox J.G."/>
        </authorList>
    </citation>
    <scope>NUCLEOTIDE SEQUENCE [LARGE SCALE GENOMIC DNA]</scope>
    <source>
        <strain evidence="9 10">MIT 04-9362</strain>
    </source>
</reference>
<dbReference type="PANTHER" id="PTHR35334:SF2">
    <property type="entry name" value="SERINE TRANSPORTER SDAC"/>
    <property type="match status" value="1"/>
</dbReference>
<feature type="transmembrane region" description="Helical" evidence="8">
    <location>
        <begin position="128"/>
        <end position="145"/>
    </location>
</feature>
<feature type="transmembrane region" description="Helical" evidence="8">
    <location>
        <begin position="362"/>
        <end position="380"/>
    </location>
</feature>
<evidence type="ECO:0000313" key="10">
    <source>
        <dbReference type="Proteomes" id="UP000256695"/>
    </source>
</evidence>
<evidence type="ECO:0000256" key="7">
    <source>
        <dbReference type="ARBA" id="ARBA00023136"/>
    </source>
</evidence>
<feature type="transmembrane region" description="Helical" evidence="8">
    <location>
        <begin position="392"/>
        <end position="410"/>
    </location>
</feature>
<dbReference type="PANTHER" id="PTHR35334">
    <property type="entry name" value="SERINE TRANSPORTER"/>
    <property type="match status" value="1"/>
</dbReference>
<dbReference type="Gene3D" id="1.20.1740.10">
    <property type="entry name" value="Amino acid/polyamine transporter I"/>
    <property type="match status" value="1"/>
</dbReference>
<feature type="transmembrane region" description="Helical" evidence="8">
    <location>
        <begin position="87"/>
        <end position="108"/>
    </location>
</feature>
<accession>A0A3D8JB22</accession>
<dbReference type="EMBL" id="NXLX01000001">
    <property type="protein sequence ID" value="RDU74510.1"/>
    <property type="molecule type" value="Genomic_DNA"/>
</dbReference>
<keyword evidence="7 8" id="KW-0472">Membrane</keyword>
<keyword evidence="5 8" id="KW-0812">Transmembrane</keyword>
<evidence type="ECO:0000256" key="5">
    <source>
        <dbReference type="ARBA" id="ARBA00022692"/>
    </source>
</evidence>